<name>A0A376JNH8_ECOLX</name>
<evidence type="ECO:0000313" key="2">
    <source>
        <dbReference type="Proteomes" id="UP000255201"/>
    </source>
</evidence>
<evidence type="ECO:0000313" key="1">
    <source>
        <dbReference type="EMBL" id="STE72201.1"/>
    </source>
</evidence>
<organism evidence="1 2">
    <name type="scientific">Escherichia coli</name>
    <dbReference type="NCBI Taxonomy" id="562"/>
    <lineage>
        <taxon>Bacteria</taxon>
        <taxon>Pseudomonadati</taxon>
        <taxon>Pseudomonadota</taxon>
        <taxon>Gammaproteobacteria</taxon>
        <taxon>Enterobacterales</taxon>
        <taxon>Enterobacteriaceae</taxon>
        <taxon>Escherichia</taxon>
    </lineage>
</organism>
<sequence>MRQFAFDVFTRADKVLCVVVVLFNASCDREDVRVEDDIFWREANFFGEDFVRPTANLDFPCAGIGLPCSSKAITTTAAP</sequence>
<dbReference type="EMBL" id="UFZL01000002">
    <property type="protein sequence ID" value="STE72201.1"/>
    <property type="molecule type" value="Genomic_DNA"/>
</dbReference>
<gene>
    <name evidence="1" type="ORF">NCTC10764_02930</name>
</gene>
<dbReference type="Proteomes" id="UP000255201">
    <property type="component" value="Unassembled WGS sequence"/>
</dbReference>
<reference evidence="1 2" key="1">
    <citation type="submission" date="2018-06" db="EMBL/GenBank/DDBJ databases">
        <authorList>
            <consortium name="Pathogen Informatics"/>
            <person name="Doyle S."/>
        </authorList>
    </citation>
    <scope>NUCLEOTIDE SEQUENCE [LARGE SCALE GENOMIC DNA]</scope>
    <source>
        <strain evidence="1 2">NCTC10764</strain>
    </source>
</reference>
<dbReference type="AlphaFoldDB" id="A0A376JNH8"/>
<proteinExistence type="predicted"/>
<accession>A0A376JNH8</accession>
<protein>
    <submittedName>
        <fullName evidence="1">Uncharacterized protein</fullName>
    </submittedName>
</protein>